<feature type="transmembrane region" description="Helical" evidence="8">
    <location>
        <begin position="439"/>
        <end position="460"/>
    </location>
</feature>
<evidence type="ECO:0000256" key="6">
    <source>
        <dbReference type="ARBA" id="ARBA00023170"/>
    </source>
</evidence>
<dbReference type="PANTHER" id="PTHR42643">
    <property type="entry name" value="IONOTROPIC RECEPTOR 20A-RELATED"/>
    <property type="match status" value="1"/>
</dbReference>
<dbReference type="OrthoDB" id="8195814at2759"/>
<evidence type="ECO:0000256" key="3">
    <source>
        <dbReference type="ARBA" id="ARBA00022692"/>
    </source>
</evidence>
<dbReference type="Gene3D" id="3.40.190.10">
    <property type="entry name" value="Periplasmic binding protein-like II"/>
    <property type="match status" value="1"/>
</dbReference>
<dbReference type="Proteomes" id="UP000625711">
    <property type="component" value="Unassembled WGS sequence"/>
</dbReference>
<name>A0A834IMK8_RHYFE</name>
<keyword evidence="5 8" id="KW-0472">Membrane</keyword>
<sequence length="661" mass="76923">MKKFRVMLFFILSVIIVKAELKLPEFTSCFMNKNGQIYEKFIRLGNGLKLTRVISERNVDYSVQDCAHDFLELTQRSFLKTSWIKDKLLNYAEDIFVHLEDNVEVTDIKYPVEDRFLYNVLPFTANVIQVMFAEDSHMFYRYFSEANRMTIFSRARQLHILIFTSSKFNLEHVGGLLVYLWHKYSIINVFAHNPLSKNHSDDFFIYKPFVVTSKGYGQVQIHHASNILNSYSVFTNNVINLHKYPMKISIFERYPTAIQTIPFNMRDQHIYDKVHDTSGYYGSDGVIISELASYMNFSIDSSMISKFDYYGRIAKNGTALGSLGQVVRREIDLQANARFYTDTGIQSIEYSILFDFDKICVLVPKSAEVPKWVKLYRIFWNPLIVVVMFVFMLCGLINAVLQRNIHRSFSEVFLEIYSIALGLSYSSVLRSNATLSRRIFLASCMLFFIVISTLLTAAMFKSYSTTIFLPEINTLEELDESGLIIKSSLDIFQDCSTKLHRKLSKKIDRRWSNVSALDLAIKTKHYAGFERQHDAELKIHTDFTSADGTPQLHIVPECPSSFYMGYILPRGSPYLPTVNVVLQRFLEGGLILKWYSDFQCGFVIQARIRRERRSRKKFVPFNLEDMQSAFFILVIGYVLSLCVFITELFWQKNNFERMYLI</sequence>
<comment type="caution">
    <text evidence="10">The sequence shown here is derived from an EMBL/GenBank/DDBJ whole genome shotgun (WGS) entry which is preliminary data.</text>
</comment>
<evidence type="ECO:0000313" key="11">
    <source>
        <dbReference type="Proteomes" id="UP000625711"/>
    </source>
</evidence>
<reference evidence="10" key="1">
    <citation type="submission" date="2020-08" db="EMBL/GenBank/DDBJ databases">
        <title>Genome sequencing and assembly of the red palm weevil Rhynchophorus ferrugineus.</title>
        <authorList>
            <person name="Dias G.B."/>
            <person name="Bergman C.M."/>
            <person name="Manee M."/>
        </authorList>
    </citation>
    <scope>NUCLEOTIDE SEQUENCE</scope>
    <source>
        <strain evidence="10">AA-2017</strain>
        <tissue evidence="10">Whole larva</tissue>
    </source>
</reference>
<feature type="transmembrane region" description="Helical" evidence="8">
    <location>
        <begin position="629"/>
        <end position="650"/>
    </location>
</feature>
<organism evidence="10 11">
    <name type="scientific">Rhynchophorus ferrugineus</name>
    <name type="common">Red palm weevil</name>
    <name type="synonym">Curculio ferrugineus</name>
    <dbReference type="NCBI Taxonomy" id="354439"/>
    <lineage>
        <taxon>Eukaryota</taxon>
        <taxon>Metazoa</taxon>
        <taxon>Ecdysozoa</taxon>
        <taxon>Arthropoda</taxon>
        <taxon>Hexapoda</taxon>
        <taxon>Insecta</taxon>
        <taxon>Pterygota</taxon>
        <taxon>Neoptera</taxon>
        <taxon>Endopterygota</taxon>
        <taxon>Coleoptera</taxon>
        <taxon>Polyphaga</taxon>
        <taxon>Cucujiformia</taxon>
        <taxon>Curculionidae</taxon>
        <taxon>Dryophthorinae</taxon>
        <taxon>Rhynchophorus</taxon>
    </lineage>
</organism>
<evidence type="ECO:0000256" key="5">
    <source>
        <dbReference type="ARBA" id="ARBA00023136"/>
    </source>
</evidence>
<keyword evidence="6" id="KW-0675">Receptor</keyword>
<keyword evidence="2" id="KW-1003">Cell membrane</keyword>
<evidence type="ECO:0000256" key="4">
    <source>
        <dbReference type="ARBA" id="ARBA00022989"/>
    </source>
</evidence>
<protein>
    <recommendedName>
        <fullName evidence="12">Ionotropic receptor</fullName>
    </recommendedName>
</protein>
<evidence type="ECO:0000313" key="10">
    <source>
        <dbReference type="EMBL" id="KAF7283854.1"/>
    </source>
</evidence>
<evidence type="ECO:0008006" key="12">
    <source>
        <dbReference type="Google" id="ProtNLM"/>
    </source>
</evidence>
<dbReference type="GO" id="GO:0005886">
    <property type="term" value="C:plasma membrane"/>
    <property type="evidence" value="ECO:0007669"/>
    <property type="project" value="UniProtKB-SubCell"/>
</dbReference>
<accession>A0A834IMK8</accession>
<dbReference type="PANTHER" id="PTHR42643:SF38">
    <property type="entry name" value="IONOTROPIC RECEPTOR 100A"/>
    <property type="match status" value="1"/>
</dbReference>
<dbReference type="InterPro" id="IPR052192">
    <property type="entry name" value="Insect_Ionotropic_Sensory_Rcpt"/>
</dbReference>
<feature type="chain" id="PRO_5032920917" description="Ionotropic receptor" evidence="9">
    <location>
        <begin position="20"/>
        <end position="661"/>
    </location>
</feature>
<gene>
    <name evidence="10" type="ORF">GWI33_022888</name>
</gene>
<evidence type="ECO:0000256" key="2">
    <source>
        <dbReference type="ARBA" id="ARBA00022475"/>
    </source>
</evidence>
<evidence type="ECO:0000256" key="9">
    <source>
        <dbReference type="SAM" id="SignalP"/>
    </source>
</evidence>
<evidence type="ECO:0000256" key="8">
    <source>
        <dbReference type="SAM" id="Phobius"/>
    </source>
</evidence>
<dbReference type="AlphaFoldDB" id="A0A834IMK8"/>
<evidence type="ECO:0000256" key="7">
    <source>
        <dbReference type="ARBA" id="ARBA00023180"/>
    </source>
</evidence>
<keyword evidence="4 8" id="KW-1133">Transmembrane helix</keyword>
<feature type="transmembrane region" description="Helical" evidence="8">
    <location>
        <begin position="379"/>
        <end position="401"/>
    </location>
</feature>
<keyword evidence="7" id="KW-0325">Glycoprotein</keyword>
<comment type="subcellular location">
    <subcellularLocation>
        <location evidence="1">Cell membrane</location>
        <topology evidence="1">Multi-pass membrane protein</topology>
    </subcellularLocation>
</comment>
<dbReference type="EMBL" id="JAACXV010000086">
    <property type="protein sequence ID" value="KAF7283854.1"/>
    <property type="molecule type" value="Genomic_DNA"/>
</dbReference>
<proteinExistence type="predicted"/>
<keyword evidence="3 8" id="KW-0812">Transmembrane</keyword>
<keyword evidence="9" id="KW-0732">Signal</keyword>
<dbReference type="SUPFAM" id="SSF53850">
    <property type="entry name" value="Periplasmic binding protein-like II"/>
    <property type="match status" value="1"/>
</dbReference>
<evidence type="ECO:0000256" key="1">
    <source>
        <dbReference type="ARBA" id="ARBA00004651"/>
    </source>
</evidence>
<keyword evidence="11" id="KW-1185">Reference proteome</keyword>
<feature type="signal peptide" evidence="9">
    <location>
        <begin position="1"/>
        <end position="19"/>
    </location>
</feature>